<feature type="domain" description="AAA+ ATPase" evidence="6">
    <location>
        <begin position="59"/>
        <end position="359"/>
    </location>
</feature>
<feature type="domain" description="Clp ATPase C-terminal" evidence="7">
    <location>
        <begin position="362"/>
        <end position="456"/>
    </location>
</feature>
<accession>A0A2W5ZEL3</accession>
<dbReference type="Proteomes" id="UP000606991">
    <property type="component" value="Unassembled WGS sequence"/>
</dbReference>
<evidence type="ECO:0000256" key="4">
    <source>
        <dbReference type="ARBA" id="ARBA00022840"/>
    </source>
</evidence>
<keyword evidence="5" id="KW-0143">Chaperone</keyword>
<accession>A0A934N4H0</accession>
<dbReference type="PANTHER" id="PTHR48102:SF3">
    <property type="entry name" value="ATP-DEPENDENT PROTEASE ATPASE SUBUNIT HSLU"/>
    <property type="match status" value="1"/>
</dbReference>
<dbReference type="Pfam" id="PF00004">
    <property type="entry name" value="AAA"/>
    <property type="match status" value="1"/>
</dbReference>
<evidence type="ECO:0000256" key="3">
    <source>
        <dbReference type="ARBA" id="ARBA00022741"/>
    </source>
</evidence>
<keyword evidence="3" id="KW-0547">Nucleotide-binding</keyword>
<evidence type="ECO:0000256" key="5">
    <source>
        <dbReference type="ARBA" id="ARBA00023186"/>
    </source>
</evidence>
<dbReference type="Pfam" id="PF07724">
    <property type="entry name" value="AAA_2"/>
    <property type="match status" value="1"/>
</dbReference>
<keyword evidence="8" id="KW-0378">Hydrolase</keyword>
<dbReference type="InterPro" id="IPR027417">
    <property type="entry name" value="P-loop_NTPase"/>
</dbReference>
<keyword evidence="8" id="KW-0645">Protease</keyword>
<dbReference type="FunFam" id="3.40.50.300:FF:000213">
    <property type="entry name" value="ATP-dependent protease ATPase subunit HslU"/>
    <property type="match status" value="1"/>
</dbReference>
<dbReference type="GO" id="GO:0051603">
    <property type="term" value="P:proteolysis involved in protein catabolic process"/>
    <property type="evidence" value="ECO:0007669"/>
    <property type="project" value="TreeGrafter"/>
</dbReference>
<evidence type="ECO:0000259" key="6">
    <source>
        <dbReference type="SMART" id="SM00382"/>
    </source>
</evidence>
<dbReference type="EMBL" id="JAEKNS010000126">
    <property type="protein sequence ID" value="MBJ7595611.1"/>
    <property type="molecule type" value="Genomic_DNA"/>
</dbReference>
<dbReference type="NCBIfam" id="TIGR00390">
    <property type="entry name" value="hslU"/>
    <property type="match status" value="1"/>
</dbReference>
<reference evidence="9 10" key="1">
    <citation type="journal article" date="2017" name="Nature">
        <title>Atmospheric trace gases support primary production in Antarctic desert surface soil.</title>
        <authorList>
            <person name="Ji M."/>
            <person name="Greening C."/>
            <person name="Vanwonterghem I."/>
            <person name="Carere C.R."/>
            <person name="Bay S.K."/>
            <person name="Steen J.A."/>
            <person name="Montgomery K."/>
            <person name="Lines T."/>
            <person name="Beardall J."/>
            <person name="van Dorst J."/>
            <person name="Snape I."/>
            <person name="Stott M.B."/>
            <person name="Hugenholtz P."/>
            <person name="Ferrari B.C."/>
        </authorList>
    </citation>
    <scope>NUCLEOTIDE SEQUENCE [LARGE SCALE GENOMIC DNA]</scope>
    <source>
        <strain evidence="9">RRmetagenome_bin12</strain>
    </source>
</reference>
<sequence length="470" mass="52316">MEQLGGAAESPEELRPVDIVRRLDEYIIGQQAAKRSVAIALRNRIRRQRLTDEMREEVLPKNILMIGPTGVGKTEIARRLARLTNSPFLKVEATKFTEVGYVGRDVESIIRDLLEQTITEVHNGRIADVEDRARAAAAARIVDALVEAEEHAQRPKATAATDAATAAVGDDVAGQRRLRLVRRRMERRLAANKLEDKLIDIEVEEPFQPALEGFAGTGLEEVGTSLSDFFSQMAPPRKRSKRMTVADARTTLIEEETDRLVDMDRVYDDAIRAVEDDGIVFVDEVDKICGQRSEHGPDVSGEGVQRDLLPLLEGSTVNTRYGPVHTDHILFIAAGAFTMSRPSDLIPEMQGRFPIRVELSSLSQADLERILVEPSNALTKQYTALLGTEGVDLRFNPAGIAEIARQAHAVNEQDENIGARRLFTILEKVLEEISFRAEDFTAMPVEVTAEYVSSRLADLVRNDDVRKYVL</sequence>
<evidence type="ECO:0000259" key="7">
    <source>
        <dbReference type="SMART" id="SM01086"/>
    </source>
</evidence>
<comment type="caution">
    <text evidence="9">The sequence shown here is derived from an EMBL/GenBank/DDBJ whole genome shotgun (WGS) entry which is preliminary data.</text>
</comment>
<keyword evidence="4" id="KW-0067">ATP-binding</keyword>
<dbReference type="SUPFAM" id="SSF52540">
    <property type="entry name" value="P-loop containing nucleoside triphosphate hydrolases"/>
    <property type="match status" value="1"/>
</dbReference>
<protein>
    <submittedName>
        <fullName evidence="8">ATP-dependent protease ATPase subunit HslU</fullName>
    </submittedName>
    <submittedName>
        <fullName evidence="9">HslU--HslV peptidase ATPase subunit</fullName>
    </submittedName>
</protein>
<evidence type="ECO:0000313" key="8">
    <source>
        <dbReference type="EMBL" id="MBJ7595611.1"/>
    </source>
</evidence>
<organism evidence="9 10">
    <name type="scientific">Candidatus Aeolococcus gillhamiae</name>
    <dbReference type="NCBI Taxonomy" id="3127015"/>
    <lineage>
        <taxon>Bacteria</taxon>
        <taxon>Bacillati</taxon>
        <taxon>Candidatus Dormiibacterota</taxon>
        <taxon>Candidatus Dormibacteria</taxon>
        <taxon>Candidatus Aeolococcales</taxon>
        <taxon>Candidatus Aeolococcaceae</taxon>
        <taxon>Candidatus Aeolococcus</taxon>
    </lineage>
</organism>
<evidence type="ECO:0000256" key="1">
    <source>
        <dbReference type="ARBA" id="ARBA00009771"/>
    </source>
</evidence>
<dbReference type="InterPro" id="IPR003959">
    <property type="entry name" value="ATPase_AAA_core"/>
</dbReference>
<evidence type="ECO:0000313" key="10">
    <source>
        <dbReference type="Proteomes" id="UP000248724"/>
    </source>
</evidence>
<dbReference type="Gene3D" id="3.40.50.300">
    <property type="entry name" value="P-loop containing nucleotide triphosphate hydrolases"/>
    <property type="match status" value="2"/>
</dbReference>
<dbReference type="GO" id="GO:0016887">
    <property type="term" value="F:ATP hydrolysis activity"/>
    <property type="evidence" value="ECO:0007669"/>
    <property type="project" value="InterPro"/>
</dbReference>
<dbReference type="NCBIfam" id="NF003544">
    <property type="entry name" value="PRK05201.1"/>
    <property type="match status" value="1"/>
</dbReference>
<evidence type="ECO:0000313" key="11">
    <source>
        <dbReference type="Proteomes" id="UP000606991"/>
    </source>
</evidence>
<dbReference type="GO" id="GO:0005524">
    <property type="term" value="F:ATP binding"/>
    <property type="evidence" value="ECO:0007669"/>
    <property type="project" value="UniProtKB-KW"/>
</dbReference>
<dbReference type="EMBL" id="QHBU01000119">
    <property type="protein sequence ID" value="PZR81246.1"/>
    <property type="molecule type" value="Genomic_DNA"/>
</dbReference>
<reference evidence="9" key="2">
    <citation type="submission" date="2018-05" db="EMBL/GenBank/DDBJ databases">
        <authorList>
            <person name="Ferrari B."/>
        </authorList>
    </citation>
    <scope>NUCLEOTIDE SEQUENCE</scope>
    <source>
        <strain evidence="9">RRmetagenome_bin12</strain>
    </source>
</reference>
<proteinExistence type="inferred from homology"/>
<dbReference type="Gene3D" id="1.10.8.60">
    <property type="match status" value="1"/>
</dbReference>
<dbReference type="AlphaFoldDB" id="A0A2W5ZEL3"/>
<comment type="similarity">
    <text evidence="1">Belongs to the ClpX chaperone family. HslU subfamily.</text>
</comment>
<gene>
    <name evidence="8" type="primary">hslU</name>
    <name evidence="9" type="ORF">DLM65_06300</name>
    <name evidence="8" type="ORF">JF886_12265</name>
</gene>
<reference evidence="8 11" key="3">
    <citation type="submission" date="2020-10" db="EMBL/GenBank/DDBJ databases">
        <title>Ca. Dormibacterota MAGs.</title>
        <authorList>
            <person name="Montgomery K."/>
        </authorList>
    </citation>
    <scope>NUCLEOTIDE SEQUENCE [LARGE SCALE GENOMIC DNA]</scope>
    <source>
        <strain evidence="8">SC8812_S17_18</strain>
    </source>
</reference>
<dbReference type="InterPro" id="IPR019489">
    <property type="entry name" value="Clp_ATPase_C"/>
</dbReference>
<evidence type="ECO:0000313" key="9">
    <source>
        <dbReference type="EMBL" id="PZR81246.1"/>
    </source>
</evidence>
<dbReference type="SMART" id="SM01086">
    <property type="entry name" value="ClpB_D2-small"/>
    <property type="match status" value="1"/>
</dbReference>
<dbReference type="GO" id="GO:0008233">
    <property type="term" value="F:peptidase activity"/>
    <property type="evidence" value="ECO:0007669"/>
    <property type="project" value="UniProtKB-KW"/>
</dbReference>
<keyword evidence="2" id="KW-0963">Cytoplasm</keyword>
<dbReference type="InterPro" id="IPR050052">
    <property type="entry name" value="ATP-dep_Clp_protease_ClpX"/>
</dbReference>
<dbReference type="GO" id="GO:0009376">
    <property type="term" value="C:HslUV protease complex"/>
    <property type="evidence" value="ECO:0007669"/>
    <property type="project" value="InterPro"/>
</dbReference>
<evidence type="ECO:0000256" key="2">
    <source>
        <dbReference type="ARBA" id="ARBA00022490"/>
    </source>
</evidence>
<dbReference type="InterPro" id="IPR004491">
    <property type="entry name" value="HslU"/>
</dbReference>
<dbReference type="SMART" id="SM00382">
    <property type="entry name" value="AAA"/>
    <property type="match status" value="1"/>
</dbReference>
<dbReference type="InterPro" id="IPR003593">
    <property type="entry name" value="AAA+_ATPase"/>
</dbReference>
<dbReference type="PANTHER" id="PTHR48102">
    <property type="entry name" value="ATP-DEPENDENT CLP PROTEASE ATP-BINDING SUBUNIT CLPX-LIKE, MITOCHONDRIAL-RELATED"/>
    <property type="match status" value="1"/>
</dbReference>
<name>A0A2W5ZEL3_9BACT</name>
<dbReference type="Proteomes" id="UP000248724">
    <property type="component" value="Unassembled WGS sequence"/>
</dbReference>